<reference evidence="1" key="1">
    <citation type="journal article" date="2023" name="bioRxiv">
        <title>Improved chromosome-level genome assembly for marigold (Tagetes erecta).</title>
        <authorList>
            <person name="Jiang F."/>
            <person name="Yuan L."/>
            <person name="Wang S."/>
            <person name="Wang H."/>
            <person name="Xu D."/>
            <person name="Wang A."/>
            <person name="Fan W."/>
        </authorList>
    </citation>
    <scope>NUCLEOTIDE SEQUENCE</scope>
    <source>
        <strain evidence="1">WSJ</strain>
        <tissue evidence="1">Leaf</tissue>
    </source>
</reference>
<dbReference type="EMBL" id="JAUHHV010000001">
    <property type="protein sequence ID" value="KAK1437176.1"/>
    <property type="molecule type" value="Genomic_DNA"/>
</dbReference>
<protein>
    <submittedName>
        <fullName evidence="1">Uncharacterized protein</fullName>
    </submittedName>
</protein>
<accession>A0AAD8P9L6</accession>
<proteinExistence type="predicted"/>
<comment type="caution">
    <text evidence="1">The sequence shown here is derived from an EMBL/GenBank/DDBJ whole genome shotgun (WGS) entry which is preliminary data.</text>
</comment>
<dbReference type="Proteomes" id="UP001229421">
    <property type="component" value="Unassembled WGS sequence"/>
</dbReference>
<gene>
    <name evidence="1" type="ORF">QVD17_02962</name>
</gene>
<organism evidence="1 2">
    <name type="scientific">Tagetes erecta</name>
    <name type="common">African marigold</name>
    <dbReference type="NCBI Taxonomy" id="13708"/>
    <lineage>
        <taxon>Eukaryota</taxon>
        <taxon>Viridiplantae</taxon>
        <taxon>Streptophyta</taxon>
        <taxon>Embryophyta</taxon>
        <taxon>Tracheophyta</taxon>
        <taxon>Spermatophyta</taxon>
        <taxon>Magnoliopsida</taxon>
        <taxon>eudicotyledons</taxon>
        <taxon>Gunneridae</taxon>
        <taxon>Pentapetalae</taxon>
        <taxon>asterids</taxon>
        <taxon>campanulids</taxon>
        <taxon>Asterales</taxon>
        <taxon>Asteraceae</taxon>
        <taxon>Asteroideae</taxon>
        <taxon>Heliantheae alliance</taxon>
        <taxon>Tageteae</taxon>
        <taxon>Tagetes</taxon>
    </lineage>
</organism>
<dbReference type="AlphaFoldDB" id="A0AAD8P9L6"/>
<keyword evidence="2" id="KW-1185">Reference proteome</keyword>
<name>A0AAD8P9L6_TARER</name>
<sequence length="96" mass="11214">MMHGSVINVICIAKSPPICLRFDTNSFFFTKLNPNTISISISISPLNLLHLNHTYYIFIIKHIIQIPALIDNYHSIEMIFTTRRSFSQRQLHQLDR</sequence>
<evidence type="ECO:0000313" key="1">
    <source>
        <dbReference type="EMBL" id="KAK1437176.1"/>
    </source>
</evidence>
<evidence type="ECO:0000313" key="2">
    <source>
        <dbReference type="Proteomes" id="UP001229421"/>
    </source>
</evidence>